<evidence type="ECO:0000256" key="1">
    <source>
        <dbReference type="SAM" id="MobiDB-lite"/>
    </source>
</evidence>
<organism evidence="2 3">
    <name type="scientific">Amphibalanus amphitrite</name>
    <name type="common">Striped barnacle</name>
    <name type="synonym">Balanus amphitrite</name>
    <dbReference type="NCBI Taxonomy" id="1232801"/>
    <lineage>
        <taxon>Eukaryota</taxon>
        <taxon>Metazoa</taxon>
        <taxon>Ecdysozoa</taxon>
        <taxon>Arthropoda</taxon>
        <taxon>Crustacea</taxon>
        <taxon>Multicrustacea</taxon>
        <taxon>Cirripedia</taxon>
        <taxon>Thoracica</taxon>
        <taxon>Thoracicalcarea</taxon>
        <taxon>Balanomorpha</taxon>
        <taxon>Balanoidea</taxon>
        <taxon>Balanidae</taxon>
        <taxon>Amphibalaninae</taxon>
        <taxon>Amphibalanus</taxon>
    </lineage>
</organism>
<evidence type="ECO:0000313" key="3">
    <source>
        <dbReference type="Proteomes" id="UP000440578"/>
    </source>
</evidence>
<sequence>MGPQQLSGVIVSGWWRGQTGVVRRSRRDVDDARRRSTDGPRADFKGADDSSMSRSRRGHHRLGQLSAVLTQLGEPLTLLANTWTDSTGSQENCELPGRVD</sequence>
<feature type="compositionally biased region" description="Basic and acidic residues" evidence="1">
    <location>
        <begin position="27"/>
        <end position="48"/>
    </location>
</feature>
<proteinExistence type="predicted"/>
<protein>
    <submittedName>
        <fullName evidence="2">Uncharacterized protein</fullName>
    </submittedName>
</protein>
<dbReference type="AlphaFoldDB" id="A0A6A4X5V7"/>
<dbReference type="Proteomes" id="UP000440578">
    <property type="component" value="Unassembled WGS sequence"/>
</dbReference>
<name>A0A6A4X5V7_AMPAM</name>
<evidence type="ECO:0000313" key="2">
    <source>
        <dbReference type="EMBL" id="KAF0312879.1"/>
    </source>
</evidence>
<feature type="region of interest" description="Disordered" evidence="1">
    <location>
        <begin position="22"/>
        <end position="62"/>
    </location>
</feature>
<dbReference type="EMBL" id="VIIS01000128">
    <property type="protein sequence ID" value="KAF0312879.1"/>
    <property type="molecule type" value="Genomic_DNA"/>
</dbReference>
<gene>
    <name evidence="2" type="ORF">FJT64_016460</name>
</gene>
<keyword evidence="3" id="KW-1185">Reference proteome</keyword>
<comment type="caution">
    <text evidence="2">The sequence shown here is derived from an EMBL/GenBank/DDBJ whole genome shotgun (WGS) entry which is preliminary data.</text>
</comment>
<accession>A0A6A4X5V7</accession>
<reference evidence="2 3" key="1">
    <citation type="submission" date="2019-07" db="EMBL/GenBank/DDBJ databases">
        <title>Draft genome assembly of a fouling barnacle, Amphibalanus amphitrite (Darwin, 1854): The first reference genome for Thecostraca.</title>
        <authorList>
            <person name="Kim W."/>
        </authorList>
    </citation>
    <scope>NUCLEOTIDE SEQUENCE [LARGE SCALE GENOMIC DNA]</scope>
    <source>
        <strain evidence="2">SNU_AA5</strain>
        <tissue evidence="2">Soma without cirri and trophi</tissue>
    </source>
</reference>